<evidence type="ECO:0000313" key="2">
    <source>
        <dbReference type="EMBL" id="KZM99370.1"/>
    </source>
</evidence>
<evidence type="ECO:0000313" key="3">
    <source>
        <dbReference type="EMBL" id="WOG98456.1"/>
    </source>
</evidence>
<organism evidence="2">
    <name type="scientific">Daucus carota subsp. sativus</name>
    <name type="common">Carrot</name>
    <dbReference type="NCBI Taxonomy" id="79200"/>
    <lineage>
        <taxon>Eukaryota</taxon>
        <taxon>Viridiplantae</taxon>
        <taxon>Streptophyta</taxon>
        <taxon>Embryophyta</taxon>
        <taxon>Tracheophyta</taxon>
        <taxon>Spermatophyta</taxon>
        <taxon>Magnoliopsida</taxon>
        <taxon>eudicotyledons</taxon>
        <taxon>Gunneridae</taxon>
        <taxon>Pentapetalae</taxon>
        <taxon>asterids</taxon>
        <taxon>campanulids</taxon>
        <taxon>Apiales</taxon>
        <taxon>Apiaceae</taxon>
        <taxon>Apioideae</taxon>
        <taxon>Scandiceae</taxon>
        <taxon>Daucinae</taxon>
        <taxon>Daucus</taxon>
        <taxon>Daucus sect. Daucus</taxon>
    </lineage>
</organism>
<sequence length="374" mass="42578">MGVLKILRYYNFQRFDKLHKILHFNAIDTHDVSHTFCSCVFQRPLCSSSLFQAQENSNKSYELKKPLGVVFKEAVGLCEKRDESENEEGDGEIKELKKRLRDLENVIKVLNKSDLGESEIDAESMVKVKLGGGVSEDETRVKLSKLFSYDSERNLGRKTEGIERVGKVSEDDVIVEKLSALFPPEPVKKGRTRKAETVVCKELPPDMIVFARYLFEKGYFKNANFLPRYTFDATRFEDNYSRAFLTCAAQKFGKDHQEISKWISASDVKKVALFGCPSLSKKPLMAAKALRIFFSIPEDTVCSKCVLKESCKFVNQSIWKGQGKKLHMDLSAVMSVITLYAMEEVHPQLVIPDEIKTAVRRLLEEVMKLSQTVS</sequence>
<proteinExistence type="predicted"/>
<gene>
    <name evidence="2" type="ORF">DCAR_013268</name>
    <name evidence="3" type="ORF">DCAR_0417799</name>
</gene>
<accession>A0A162ADS7</accession>
<name>A0A162ADS7_DAUCS</name>
<dbReference type="Proteomes" id="UP000077755">
    <property type="component" value="Chromosome 4"/>
</dbReference>
<protein>
    <submittedName>
        <fullName evidence="2">Uncharacterized protein</fullName>
    </submittedName>
</protein>
<keyword evidence="1" id="KW-0175">Coiled coil</keyword>
<dbReference type="EMBL" id="LNRQ01000004">
    <property type="protein sequence ID" value="KZM99370.1"/>
    <property type="molecule type" value="Genomic_DNA"/>
</dbReference>
<dbReference type="STRING" id="79200.A0A162ADS7"/>
<dbReference type="OMA" id="FRIRTHL"/>
<evidence type="ECO:0000313" key="4">
    <source>
        <dbReference type="Proteomes" id="UP000077755"/>
    </source>
</evidence>
<keyword evidence="4" id="KW-1185">Reference proteome</keyword>
<reference evidence="3" key="2">
    <citation type="submission" date="2022-03" db="EMBL/GenBank/DDBJ databases">
        <title>Draft title - Genomic analysis of global carrot germplasm unveils the trajectory of domestication and the origin of high carotenoid orange carrot.</title>
        <authorList>
            <person name="Iorizzo M."/>
            <person name="Ellison S."/>
            <person name="Senalik D."/>
            <person name="Macko-Podgorni A."/>
            <person name="Grzebelus D."/>
            <person name="Bostan H."/>
            <person name="Rolling W."/>
            <person name="Curaba J."/>
            <person name="Simon P."/>
        </authorList>
    </citation>
    <scope>NUCLEOTIDE SEQUENCE</scope>
    <source>
        <tissue evidence="3">Leaf</tissue>
    </source>
</reference>
<dbReference type="AlphaFoldDB" id="A0A162ADS7"/>
<dbReference type="Gramene" id="KZM99370">
    <property type="protein sequence ID" value="KZM99370"/>
    <property type="gene ID" value="DCAR_013268"/>
</dbReference>
<evidence type="ECO:0000256" key="1">
    <source>
        <dbReference type="SAM" id="Coils"/>
    </source>
</evidence>
<reference evidence="2" key="1">
    <citation type="journal article" date="2016" name="Nat. Genet.">
        <title>A high-quality carrot genome assembly provides new insights into carotenoid accumulation and asterid genome evolution.</title>
        <authorList>
            <person name="Iorizzo M."/>
            <person name="Ellison S."/>
            <person name="Senalik D."/>
            <person name="Zeng P."/>
            <person name="Satapoomin P."/>
            <person name="Huang J."/>
            <person name="Bowman M."/>
            <person name="Iovene M."/>
            <person name="Sanseverino W."/>
            <person name="Cavagnaro P."/>
            <person name="Yildiz M."/>
            <person name="Macko-Podgorni A."/>
            <person name="Moranska E."/>
            <person name="Grzebelus E."/>
            <person name="Grzebelus D."/>
            <person name="Ashrafi H."/>
            <person name="Zheng Z."/>
            <person name="Cheng S."/>
            <person name="Spooner D."/>
            <person name="Van Deynze A."/>
            <person name="Simon P."/>
        </authorList>
    </citation>
    <scope>NUCLEOTIDE SEQUENCE [LARGE SCALE GENOMIC DNA]</scope>
    <source>
        <tissue evidence="2">Leaf</tissue>
    </source>
</reference>
<dbReference type="EMBL" id="CP093346">
    <property type="protein sequence ID" value="WOG98456.1"/>
    <property type="molecule type" value="Genomic_DNA"/>
</dbReference>
<feature type="coiled-coil region" evidence="1">
    <location>
        <begin position="86"/>
        <end position="113"/>
    </location>
</feature>